<name>A0ABW0VQL0_9BACL</name>
<keyword evidence="3" id="KW-1185">Reference proteome</keyword>
<keyword evidence="2" id="KW-0808">Transferase</keyword>
<dbReference type="SUPFAM" id="SSF55729">
    <property type="entry name" value="Acyl-CoA N-acyltransferases (Nat)"/>
    <property type="match status" value="1"/>
</dbReference>
<dbReference type="PROSITE" id="PS51186">
    <property type="entry name" value="GNAT"/>
    <property type="match status" value="1"/>
</dbReference>
<evidence type="ECO:0000313" key="2">
    <source>
        <dbReference type="EMBL" id="MFC5647855.1"/>
    </source>
</evidence>
<protein>
    <submittedName>
        <fullName evidence="2">GNAT family N-acetyltransferase</fullName>
        <ecNumber evidence="2">2.3.-.-</ecNumber>
    </submittedName>
</protein>
<keyword evidence="2" id="KW-0012">Acyltransferase</keyword>
<sequence>MISNVWAGAKVRLRAILPEDWEKFHDNDEDSDGSRLCDVVHFPRSEEGTRLWTEQEAEAEPEGDNHRFAIETLDGELVGSMNTHSCDTRHGTFKYGVAIFREHWRKGYASEAVHLLLRYYFEELRYQKVTANIYAFNEASIQLHEHLGFKQEGRMRRMVFTRGRHSDELIYGLLNEEFAEMASKGAGKRA</sequence>
<dbReference type="GO" id="GO:0016746">
    <property type="term" value="F:acyltransferase activity"/>
    <property type="evidence" value="ECO:0007669"/>
    <property type="project" value="UniProtKB-KW"/>
</dbReference>
<organism evidence="2 3">
    <name type="scientific">Paenibacillus solisilvae</name>
    <dbReference type="NCBI Taxonomy" id="2486751"/>
    <lineage>
        <taxon>Bacteria</taxon>
        <taxon>Bacillati</taxon>
        <taxon>Bacillota</taxon>
        <taxon>Bacilli</taxon>
        <taxon>Bacillales</taxon>
        <taxon>Paenibacillaceae</taxon>
        <taxon>Paenibacillus</taxon>
    </lineage>
</organism>
<comment type="caution">
    <text evidence="2">The sequence shown here is derived from an EMBL/GenBank/DDBJ whole genome shotgun (WGS) entry which is preliminary data.</text>
</comment>
<gene>
    <name evidence="2" type="ORF">ACFPYJ_01730</name>
</gene>
<dbReference type="Gene3D" id="3.40.630.30">
    <property type="match status" value="1"/>
</dbReference>
<reference evidence="3" key="1">
    <citation type="journal article" date="2019" name="Int. J. Syst. Evol. Microbiol.">
        <title>The Global Catalogue of Microorganisms (GCM) 10K type strain sequencing project: providing services to taxonomists for standard genome sequencing and annotation.</title>
        <authorList>
            <consortium name="The Broad Institute Genomics Platform"/>
            <consortium name="The Broad Institute Genome Sequencing Center for Infectious Disease"/>
            <person name="Wu L."/>
            <person name="Ma J."/>
        </authorList>
    </citation>
    <scope>NUCLEOTIDE SEQUENCE [LARGE SCALE GENOMIC DNA]</scope>
    <source>
        <strain evidence="3">CGMCC 1.3240</strain>
    </source>
</reference>
<accession>A0ABW0VQL0</accession>
<dbReference type="RefSeq" id="WP_379186313.1">
    <property type="nucleotide sequence ID" value="NZ_JBHSOW010000007.1"/>
</dbReference>
<dbReference type="InterPro" id="IPR000182">
    <property type="entry name" value="GNAT_dom"/>
</dbReference>
<dbReference type="PANTHER" id="PTHR43415">
    <property type="entry name" value="SPERMIDINE N(1)-ACETYLTRANSFERASE"/>
    <property type="match status" value="1"/>
</dbReference>
<dbReference type="PANTHER" id="PTHR43415:SF5">
    <property type="entry name" value="ACETYLTRANSFERASE"/>
    <property type="match status" value="1"/>
</dbReference>
<dbReference type="InterPro" id="IPR016181">
    <property type="entry name" value="Acyl_CoA_acyltransferase"/>
</dbReference>
<evidence type="ECO:0000313" key="3">
    <source>
        <dbReference type="Proteomes" id="UP001596047"/>
    </source>
</evidence>
<proteinExistence type="predicted"/>
<feature type="domain" description="N-acetyltransferase" evidence="1">
    <location>
        <begin position="11"/>
        <end position="176"/>
    </location>
</feature>
<dbReference type="Pfam" id="PF13302">
    <property type="entry name" value="Acetyltransf_3"/>
    <property type="match status" value="1"/>
</dbReference>
<evidence type="ECO:0000259" key="1">
    <source>
        <dbReference type="PROSITE" id="PS51186"/>
    </source>
</evidence>
<dbReference type="Proteomes" id="UP001596047">
    <property type="component" value="Unassembled WGS sequence"/>
</dbReference>
<dbReference type="EMBL" id="JBHSOW010000007">
    <property type="protein sequence ID" value="MFC5647855.1"/>
    <property type="molecule type" value="Genomic_DNA"/>
</dbReference>
<dbReference type="EC" id="2.3.-.-" evidence="2"/>